<dbReference type="EMBL" id="OR769219">
    <property type="protein sequence ID" value="WQJ51515.1"/>
    <property type="molecule type" value="Genomic_DNA"/>
</dbReference>
<name>A0ABZ0Z068_9CAUD</name>
<feature type="transmembrane region" description="Helical" evidence="1">
    <location>
        <begin position="12"/>
        <end position="36"/>
    </location>
</feature>
<protein>
    <submittedName>
        <fullName evidence="2">Uncharacterized protein</fullName>
    </submittedName>
</protein>
<sequence length="86" mass="10574">MYRYHNPLKNFNPFVITSVFVLFLIVMFTFAIPTLINAASTMMNFIAIIFILFTIYICIIVMRYYNDYYMRHYQNYKEEREKKIKD</sequence>
<accession>A0ABZ0Z068</accession>
<feature type="transmembrane region" description="Helical" evidence="1">
    <location>
        <begin position="42"/>
        <end position="65"/>
    </location>
</feature>
<evidence type="ECO:0000313" key="2">
    <source>
        <dbReference type="EMBL" id="WQJ51515.1"/>
    </source>
</evidence>
<keyword evidence="3" id="KW-1185">Reference proteome</keyword>
<dbReference type="Proteomes" id="UP001348805">
    <property type="component" value="Segment"/>
</dbReference>
<reference evidence="2 3" key="1">
    <citation type="submission" date="2023-11" db="EMBL/GenBank/DDBJ databases">
        <authorList>
            <person name="Cook R."/>
            <person name="Crisci M."/>
            <person name="Pye H."/>
            <person name="Adriaenssens E."/>
            <person name="Santini J."/>
        </authorList>
    </citation>
    <scope>NUCLEOTIDE SEQUENCE [LARGE SCALE GENOMIC DNA]</scope>
    <source>
        <strain evidence="2">Lak_Megaphage_RVC_AP3_GC26</strain>
    </source>
</reference>
<evidence type="ECO:0000256" key="1">
    <source>
        <dbReference type="SAM" id="Phobius"/>
    </source>
</evidence>
<keyword evidence="1" id="KW-1133">Transmembrane helix</keyword>
<proteinExistence type="predicted"/>
<organism evidence="2 3">
    <name type="scientific">phage Lak_Megaphage_RVC_AP3_GC26</name>
    <dbReference type="NCBI Taxonomy" id="3109225"/>
    <lineage>
        <taxon>Viruses</taxon>
        <taxon>Duplodnaviria</taxon>
        <taxon>Heunggongvirae</taxon>
        <taxon>Uroviricota</taxon>
        <taxon>Caudoviricetes</taxon>
        <taxon>Caudoviricetes code 15 clade</taxon>
    </lineage>
</organism>
<evidence type="ECO:0000313" key="3">
    <source>
        <dbReference type="Proteomes" id="UP001348805"/>
    </source>
</evidence>
<keyword evidence="1" id="KW-0472">Membrane</keyword>
<keyword evidence="1" id="KW-0812">Transmembrane</keyword>